<reference evidence="1" key="1">
    <citation type="journal article" date="2014" name="Front. Microbiol.">
        <title>High frequency of phylogenetically diverse reductive dehalogenase-homologous genes in deep subseafloor sedimentary metagenomes.</title>
        <authorList>
            <person name="Kawai M."/>
            <person name="Futagami T."/>
            <person name="Toyoda A."/>
            <person name="Takaki Y."/>
            <person name="Nishi S."/>
            <person name="Hori S."/>
            <person name="Arai W."/>
            <person name="Tsubouchi T."/>
            <person name="Morono Y."/>
            <person name="Uchiyama I."/>
            <person name="Ito T."/>
            <person name="Fujiyama A."/>
            <person name="Inagaki F."/>
            <person name="Takami H."/>
        </authorList>
    </citation>
    <scope>NUCLEOTIDE SEQUENCE</scope>
    <source>
        <strain evidence="1">Expedition CK06-06</strain>
    </source>
</reference>
<comment type="caution">
    <text evidence="1">The sequence shown here is derived from an EMBL/GenBank/DDBJ whole genome shotgun (WGS) entry which is preliminary data.</text>
</comment>
<feature type="non-terminal residue" evidence="1">
    <location>
        <position position="265"/>
    </location>
</feature>
<proteinExistence type="predicted"/>
<name>X0U4T5_9ZZZZ</name>
<dbReference type="EMBL" id="BARS01027746">
    <property type="protein sequence ID" value="GAG00779.1"/>
    <property type="molecule type" value="Genomic_DNA"/>
</dbReference>
<organism evidence="1">
    <name type="scientific">marine sediment metagenome</name>
    <dbReference type="NCBI Taxonomy" id="412755"/>
    <lineage>
        <taxon>unclassified sequences</taxon>
        <taxon>metagenomes</taxon>
        <taxon>ecological metagenomes</taxon>
    </lineage>
</organism>
<sequence length="265" mass="29999">IQNFWNGTFREDFYFSVDSDISSGEIWGSLVPADGHDDMTMMFSDGFTMFEVDSDPSSYGHLIQLITGTDSVPVTNYVFITKVDKILEVSDLNWPDEEHIKVAQLVLRSADTTAVEGAFRNQNWNDHIESTIDFQGHLSHITERIRQEYAKWESGCEATVDDSGTDVFVNVTEGIVYQLHKQIFPPLSMPVDDIHVVNERSLGDGGHGEYWTINNLNELTHDADGTDLEDKSFNVVVWGVMNRTGEQSHIMLNLPRGVENDDKYE</sequence>
<dbReference type="AlphaFoldDB" id="X0U4T5"/>
<evidence type="ECO:0000313" key="1">
    <source>
        <dbReference type="EMBL" id="GAG00779.1"/>
    </source>
</evidence>
<feature type="non-terminal residue" evidence="1">
    <location>
        <position position="1"/>
    </location>
</feature>
<accession>X0U4T5</accession>
<protein>
    <submittedName>
        <fullName evidence="1">Uncharacterized protein</fullName>
    </submittedName>
</protein>
<gene>
    <name evidence="1" type="ORF">S01H1_43548</name>
</gene>